<dbReference type="InterPro" id="IPR013880">
    <property type="entry name" value="Yos1"/>
</dbReference>
<evidence type="ECO:0000256" key="4">
    <source>
        <dbReference type="ARBA" id="ARBA00022927"/>
    </source>
</evidence>
<dbReference type="GO" id="GO:0015031">
    <property type="term" value="P:protein transport"/>
    <property type="evidence" value="ECO:0007669"/>
    <property type="project" value="UniProtKB-KW"/>
</dbReference>
<sequence length="82" mass="8978">MFGLGKLFYVIILLVNAIAILNEERFLKRIGLHGETAVPAFGQPETSAKSKVINLISSVQTVMRIPLIAVNVVIIVYELLLG</sequence>
<evidence type="ECO:0000256" key="8">
    <source>
        <dbReference type="SAM" id="Phobius"/>
    </source>
</evidence>
<dbReference type="PANTHER" id="PTHR15858">
    <property type="entry name" value="IMMEDIATE EARLY RESPONSE 3-INTERACTING PROTEIN 1"/>
    <property type="match status" value="1"/>
</dbReference>
<proteinExistence type="inferred from homology"/>
<dbReference type="GO" id="GO:0030134">
    <property type="term" value="C:COPII-coated ER to Golgi transport vesicle"/>
    <property type="evidence" value="ECO:0007669"/>
    <property type="project" value="TreeGrafter"/>
</dbReference>
<dbReference type="GO" id="GO:0005789">
    <property type="term" value="C:endoplasmic reticulum membrane"/>
    <property type="evidence" value="ECO:0007669"/>
    <property type="project" value="TreeGrafter"/>
</dbReference>
<evidence type="ECO:0000256" key="3">
    <source>
        <dbReference type="ARBA" id="ARBA00022692"/>
    </source>
</evidence>
<keyword evidence="6 8" id="KW-0472">Membrane</keyword>
<dbReference type="OrthoDB" id="15356at2759"/>
<dbReference type="PANTHER" id="PTHR15858:SF0">
    <property type="entry name" value="IMMEDIATE EARLY RESPONSE 3-INTERACTING PROTEIN 1"/>
    <property type="match status" value="1"/>
</dbReference>
<evidence type="ECO:0000256" key="6">
    <source>
        <dbReference type="ARBA" id="ARBA00023136"/>
    </source>
</evidence>
<dbReference type="GO" id="GO:0000139">
    <property type="term" value="C:Golgi membrane"/>
    <property type="evidence" value="ECO:0007669"/>
    <property type="project" value="TreeGrafter"/>
</dbReference>
<gene>
    <name evidence="9" type="ORF">CYFA0S_11e02652g</name>
</gene>
<evidence type="ECO:0000256" key="7">
    <source>
        <dbReference type="ARBA" id="ARBA00024203"/>
    </source>
</evidence>
<keyword evidence="2" id="KW-0813">Transport</keyword>
<reference evidence="9" key="1">
    <citation type="journal article" date="2014" name="Genome Announc.">
        <title>Genome sequence of the yeast Cyberlindnera fabianii (Hansenula fabianii).</title>
        <authorList>
            <person name="Freel K.C."/>
            <person name="Sarilar V."/>
            <person name="Neuveglise C."/>
            <person name="Devillers H."/>
            <person name="Friedrich A."/>
            <person name="Schacherer J."/>
        </authorList>
    </citation>
    <scope>NUCLEOTIDE SEQUENCE</scope>
    <source>
        <strain evidence="9">YJS4271</strain>
    </source>
</reference>
<keyword evidence="3 8" id="KW-0812">Transmembrane</keyword>
<keyword evidence="4" id="KW-0653">Protein transport</keyword>
<dbReference type="AlphaFoldDB" id="A0A061B0B7"/>
<dbReference type="PhylomeDB" id="A0A061B0B7"/>
<dbReference type="GO" id="GO:0006888">
    <property type="term" value="P:endoplasmic reticulum to Golgi vesicle-mediated transport"/>
    <property type="evidence" value="ECO:0007669"/>
    <property type="project" value="TreeGrafter"/>
</dbReference>
<dbReference type="Pfam" id="PF08571">
    <property type="entry name" value="Yos1"/>
    <property type="match status" value="1"/>
</dbReference>
<evidence type="ECO:0000256" key="2">
    <source>
        <dbReference type="ARBA" id="ARBA00022448"/>
    </source>
</evidence>
<comment type="subcellular location">
    <subcellularLocation>
        <location evidence="1">Membrane</location>
    </subcellularLocation>
</comment>
<accession>A0A061B0B7</accession>
<name>A0A061B0B7_CYBFA</name>
<dbReference type="EMBL" id="LK052896">
    <property type="protein sequence ID" value="CDR43260.1"/>
    <property type="molecule type" value="Genomic_DNA"/>
</dbReference>
<evidence type="ECO:0000256" key="5">
    <source>
        <dbReference type="ARBA" id="ARBA00022989"/>
    </source>
</evidence>
<comment type="similarity">
    <text evidence="7">Belongs to the YOS1 family.</text>
</comment>
<organism evidence="9">
    <name type="scientific">Cyberlindnera fabianii</name>
    <name type="common">Yeast</name>
    <name type="synonym">Hansenula fabianii</name>
    <dbReference type="NCBI Taxonomy" id="36022"/>
    <lineage>
        <taxon>Eukaryota</taxon>
        <taxon>Fungi</taxon>
        <taxon>Dikarya</taxon>
        <taxon>Ascomycota</taxon>
        <taxon>Saccharomycotina</taxon>
        <taxon>Saccharomycetes</taxon>
        <taxon>Phaffomycetales</taxon>
        <taxon>Phaffomycetaceae</taxon>
        <taxon>Cyberlindnera</taxon>
    </lineage>
</organism>
<keyword evidence="5 8" id="KW-1133">Transmembrane helix</keyword>
<feature type="transmembrane region" description="Helical" evidence="8">
    <location>
        <begin position="6"/>
        <end position="22"/>
    </location>
</feature>
<feature type="transmembrane region" description="Helical" evidence="8">
    <location>
        <begin position="61"/>
        <end position="80"/>
    </location>
</feature>
<evidence type="ECO:0000256" key="1">
    <source>
        <dbReference type="ARBA" id="ARBA00004370"/>
    </source>
</evidence>
<protein>
    <submittedName>
        <fullName evidence="9">CYFA0S11e02652g1_1</fullName>
    </submittedName>
</protein>
<evidence type="ECO:0000313" key="9">
    <source>
        <dbReference type="EMBL" id="CDR43260.1"/>
    </source>
</evidence>